<protein>
    <recommendedName>
        <fullName evidence="1">Tesmin/TSO1-like CXC domain-containing protein</fullName>
    </recommendedName>
</protein>
<dbReference type="PANTHER" id="PTHR46704:SF1">
    <property type="entry name" value="TELOMERE LENGTH REGULATION PROTEIN TEL2 HOMOLOG"/>
    <property type="match status" value="1"/>
</dbReference>
<evidence type="ECO:0000313" key="2">
    <source>
        <dbReference type="EMBL" id="CAH3154840.1"/>
    </source>
</evidence>
<keyword evidence="3" id="KW-1185">Reference proteome</keyword>
<accession>A0AAU9XS02</accession>
<evidence type="ECO:0000313" key="3">
    <source>
        <dbReference type="Proteomes" id="UP001159428"/>
    </source>
</evidence>
<reference evidence="2 3" key="1">
    <citation type="submission" date="2022-05" db="EMBL/GenBank/DDBJ databases">
        <authorList>
            <consortium name="Genoscope - CEA"/>
            <person name="William W."/>
        </authorList>
    </citation>
    <scope>NUCLEOTIDE SEQUENCE [LARGE SCALE GENOMIC DNA]</scope>
</reference>
<dbReference type="Proteomes" id="UP001159428">
    <property type="component" value="Unassembled WGS sequence"/>
</dbReference>
<organism evidence="2 3">
    <name type="scientific">Pocillopora meandrina</name>
    <dbReference type="NCBI Taxonomy" id="46732"/>
    <lineage>
        <taxon>Eukaryota</taxon>
        <taxon>Metazoa</taxon>
        <taxon>Cnidaria</taxon>
        <taxon>Anthozoa</taxon>
        <taxon>Hexacorallia</taxon>
        <taxon>Scleractinia</taxon>
        <taxon>Astrocoeniina</taxon>
        <taxon>Pocilloporidae</taxon>
        <taxon>Pocillopora</taxon>
    </lineage>
</organism>
<dbReference type="PANTHER" id="PTHR46704">
    <property type="entry name" value="CXC DOMAIN-CONTAINING PROTEIN-RELATED"/>
    <property type="match status" value="1"/>
</dbReference>
<dbReference type="EMBL" id="CALNXJ010000056">
    <property type="protein sequence ID" value="CAH3154840.1"/>
    <property type="molecule type" value="Genomic_DNA"/>
</dbReference>
<feature type="domain" description="Tesmin/TSO1-like CXC" evidence="1">
    <location>
        <begin position="416"/>
        <end position="461"/>
    </location>
</feature>
<dbReference type="InterPro" id="IPR033467">
    <property type="entry name" value="Tesmin/TSO1-like_CXC"/>
</dbReference>
<sequence>MFAADGSMLRCSAKSALMAILEKLPSRSADQRSISDGTTTNAAQSHLKVIIIDGMAELQCLDKPEWVKNCEQLAIHFVDTIEQKYGRKDEVRLIFDRYDLPMSLKEATREKGQGGQDPIYYRITDSTNISRVSMKKLLSHTKTKMELTTYLADKAFRHFRGQSGRRFLVAWGSECKATFKDVGHLQSNQEEADTKIILHAVDATSDGAMEIHVHFPDTDVFVLALRRFPELCSNVSFVTGKGRNRREIRLEPIVQALGEARTAALPTFHALSGADNSGCFSGHGKPLCWKAFLNVDEDVVREMAKLGTTLTPSEEIIKAIEKFVCELYVPNTSLTTVKELRWLLFRKKQAQSERLPPTRGALLQAVLRAHYQAIVWDNDVVANPDIPSPESYGWEKSDNRWFPVMTRLLPAPEAIIQLVKCGCTKQCASNRCQCRRNGLPCTDLCSCCDEEDEPCQNVFSDVVDDDEECDDE</sequence>
<name>A0AAU9XS02_9CNID</name>
<evidence type="ECO:0000259" key="1">
    <source>
        <dbReference type="SMART" id="SM01114"/>
    </source>
</evidence>
<dbReference type="SMART" id="SM01114">
    <property type="entry name" value="CXC"/>
    <property type="match status" value="1"/>
</dbReference>
<dbReference type="AlphaFoldDB" id="A0AAU9XS02"/>
<proteinExistence type="predicted"/>
<comment type="caution">
    <text evidence="2">The sequence shown here is derived from an EMBL/GenBank/DDBJ whole genome shotgun (WGS) entry which is preliminary data.</text>
</comment>
<gene>
    <name evidence="2" type="ORF">PMEA_00027747</name>
</gene>